<feature type="transmembrane region" description="Helical" evidence="1">
    <location>
        <begin position="28"/>
        <end position="54"/>
    </location>
</feature>
<sequence length="102" mass="11711">MIDLYLKVFLNYFAIESIIQSSFMTNPFLVFFIFLLLTALSGGIYIPSSILILYKTVFNLGNTGLIIALIGIFISSLLYIIKVKKDIPFLYELDLLKIRDNY</sequence>
<accession>J9UF45</accession>
<organism evidence="2 3">
    <name type="scientific">Brachyspira pilosicoli B2904</name>
    <dbReference type="NCBI Taxonomy" id="1133568"/>
    <lineage>
        <taxon>Bacteria</taxon>
        <taxon>Pseudomonadati</taxon>
        <taxon>Spirochaetota</taxon>
        <taxon>Spirochaetia</taxon>
        <taxon>Brachyspirales</taxon>
        <taxon>Brachyspiraceae</taxon>
        <taxon>Brachyspira</taxon>
    </lineage>
</organism>
<dbReference type="EMBL" id="CP003490">
    <property type="protein sequence ID" value="AFR70516.1"/>
    <property type="molecule type" value="Genomic_DNA"/>
</dbReference>
<dbReference type="KEGG" id="bpj:B2904_orf1177"/>
<dbReference type="PATRIC" id="fig|1133568.3.peg.1174"/>
<dbReference type="RefSeq" id="WP_014935861.1">
    <property type="nucleotide sequence ID" value="NC_018607.1"/>
</dbReference>
<keyword evidence="1" id="KW-0812">Transmembrane</keyword>
<proteinExistence type="predicted"/>
<feature type="transmembrane region" description="Helical" evidence="1">
    <location>
        <begin position="60"/>
        <end position="81"/>
    </location>
</feature>
<name>J9UF45_BRAPL</name>
<evidence type="ECO:0000313" key="2">
    <source>
        <dbReference type="EMBL" id="AFR70516.1"/>
    </source>
</evidence>
<dbReference type="AlphaFoldDB" id="J9UF45"/>
<evidence type="ECO:0000313" key="3">
    <source>
        <dbReference type="Proteomes" id="UP000007346"/>
    </source>
</evidence>
<reference evidence="2 3" key="1">
    <citation type="journal article" date="2012" name="BMC Genomics">
        <title>Comparative genomics of Brachyspira pilosicoli strains: genome rearrangements, reductions and correlation of genetic compliment with phenotypic diversity.</title>
        <authorList>
            <person name="Mappley L.J."/>
            <person name="Black M.L."/>
            <person name="Abuoun M."/>
            <person name="Darby A.C."/>
            <person name="Woodward M.J."/>
            <person name="Parkhill J."/>
            <person name="Turner A.K."/>
            <person name="Bellgard M.I."/>
            <person name="La T."/>
            <person name="Phillips N.D."/>
            <person name="La Ragione R.M."/>
            <person name="Hampson D.J."/>
        </authorList>
    </citation>
    <scope>NUCLEOTIDE SEQUENCE [LARGE SCALE GENOMIC DNA]</scope>
    <source>
        <strain evidence="2">B2904</strain>
    </source>
</reference>
<keyword evidence="1" id="KW-1133">Transmembrane helix</keyword>
<dbReference type="HOGENOM" id="CLU_2272014_0_0_12"/>
<protein>
    <submittedName>
        <fullName evidence="2">Uncharacterized protein</fullName>
    </submittedName>
</protein>
<keyword evidence="1" id="KW-0472">Membrane</keyword>
<evidence type="ECO:0000256" key="1">
    <source>
        <dbReference type="SAM" id="Phobius"/>
    </source>
</evidence>
<dbReference type="Proteomes" id="UP000007346">
    <property type="component" value="Chromosome"/>
</dbReference>
<gene>
    <name evidence="2" type="ORF">B2904_orf1177</name>
</gene>